<feature type="transmembrane region" description="Helical" evidence="1">
    <location>
        <begin position="211"/>
        <end position="235"/>
    </location>
</feature>
<evidence type="ECO:0000313" key="3">
    <source>
        <dbReference type="Proteomes" id="UP000053820"/>
    </source>
</evidence>
<dbReference type="EMBL" id="KN839872">
    <property type="protein sequence ID" value="KIJ60479.1"/>
    <property type="molecule type" value="Genomic_DNA"/>
</dbReference>
<organism evidence="2 3">
    <name type="scientific">Hydnomerulius pinastri MD-312</name>
    <dbReference type="NCBI Taxonomy" id="994086"/>
    <lineage>
        <taxon>Eukaryota</taxon>
        <taxon>Fungi</taxon>
        <taxon>Dikarya</taxon>
        <taxon>Basidiomycota</taxon>
        <taxon>Agaricomycotina</taxon>
        <taxon>Agaricomycetes</taxon>
        <taxon>Agaricomycetidae</taxon>
        <taxon>Boletales</taxon>
        <taxon>Boletales incertae sedis</taxon>
        <taxon>Leucogyrophana</taxon>
    </lineage>
</organism>
<protein>
    <submittedName>
        <fullName evidence="2">Uncharacterized protein</fullName>
    </submittedName>
</protein>
<dbReference type="OrthoDB" id="2680543at2759"/>
<gene>
    <name evidence="2" type="ORF">HYDPIDRAFT_117201</name>
</gene>
<feature type="transmembrane region" description="Helical" evidence="1">
    <location>
        <begin position="104"/>
        <end position="122"/>
    </location>
</feature>
<keyword evidence="1" id="KW-1133">Transmembrane helix</keyword>
<name>A0A0C9V4N3_9AGAM</name>
<keyword evidence="3" id="KW-1185">Reference proteome</keyword>
<evidence type="ECO:0000256" key="1">
    <source>
        <dbReference type="SAM" id="Phobius"/>
    </source>
</evidence>
<sequence>MALAQVCAVRLVNATSEVLTESLPATEDPQDHATIPSLPAHWTVSGCQPGHPLSYLRSAAWAFLCLASVSKPDLNDHWISKQTDELWQKQSDVIVSRLGNSNTAAGLILATTAVFMTTIPPMQTWNYLEQAPNFLCYLALCHALMSIWFGSWLMIVYQTTTRKWAVEVLMKNRLRLTCSLILMSLPTSNFLFSAFCLINAIAVVTASSSQISFKVAVVIELAIWSIGSLMAVFCLSSPTFWTGTILGFPGKGAGQEADLTSPVA</sequence>
<feature type="transmembrane region" description="Helical" evidence="1">
    <location>
        <begin position="134"/>
        <end position="157"/>
    </location>
</feature>
<proteinExistence type="predicted"/>
<dbReference type="AlphaFoldDB" id="A0A0C9V4N3"/>
<evidence type="ECO:0000313" key="2">
    <source>
        <dbReference type="EMBL" id="KIJ60479.1"/>
    </source>
</evidence>
<reference evidence="2 3" key="1">
    <citation type="submission" date="2014-04" db="EMBL/GenBank/DDBJ databases">
        <title>Evolutionary Origins and Diversification of the Mycorrhizal Mutualists.</title>
        <authorList>
            <consortium name="DOE Joint Genome Institute"/>
            <consortium name="Mycorrhizal Genomics Consortium"/>
            <person name="Kohler A."/>
            <person name="Kuo A."/>
            <person name="Nagy L.G."/>
            <person name="Floudas D."/>
            <person name="Copeland A."/>
            <person name="Barry K.W."/>
            <person name="Cichocki N."/>
            <person name="Veneault-Fourrey C."/>
            <person name="LaButti K."/>
            <person name="Lindquist E.A."/>
            <person name="Lipzen A."/>
            <person name="Lundell T."/>
            <person name="Morin E."/>
            <person name="Murat C."/>
            <person name="Riley R."/>
            <person name="Ohm R."/>
            <person name="Sun H."/>
            <person name="Tunlid A."/>
            <person name="Henrissat B."/>
            <person name="Grigoriev I.V."/>
            <person name="Hibbett D.S."/>
            <person name="Martin F."/>
        </authorList>
    </citation>
    <scope>NUCLEOTIDE SEQUENCE [LARGE SCALE GENOMIC DNA]</scope>
    <source>
        <strain evidence="2 3">MD-312</strain>
    </source>
</reference>
<keyword evidence="1" id="KW-0812">Transmembrane</keyword>
<accession>A0A0C9V4N3</accession>
<keyword evidence="1" id="KW-0472">Membrane</keyword>
<dbReference type="HOGENOM" id="CLU_082478_1_0_1"/>
<dbReference type="Proteomes" id="UP000053820">
    <property type="component" value="Unassembled WGS sequence"/>
</dbReference>
<feature type="transmembrane region" description="Helical" evidence="1">
    <location>
        <begin position="178"/>
        <end position="205"/>
    </location>
</feature>